<dbReference type="Proteomes" id="UP000318661">
    <property type="component" value="Unassembled WGS sequence"/>
</dbReference>
<evidence type="ECO:0000256" key="7">
    <source>
        <dbReference type="HAMAP-Rule" id="MF_00218"/>
    </source>
</evidence>
<evidence type="ECO:0000259" key="11">
    <source>
        <dbReference type="PROSITE" id="PS00907"/>
    </source>
</evidence>
<dbReference type="Pfam" id="PF01208">
    <property type="entry name" value="URO-D"/>
    <property type="match status" value="1"/>
</dbReference>
<dbReference type="UniPathway" id="UPA00251">
    <property type="reaction ID" value="UER00321"/>
</dbReference>
<dbReference type="EC" id="4.1.1.37" evidence="3 7"/>
<reference evidence="14 15" key="1">
    <citation type="journal article" date="2019" name="Nat. Microbiol.">
        <title>Mediterranean grassland soil C-N compound turnover is dependent on rainfall and depth, and is mediated by genomically divergent microorganisms.</title>
        <authorList>
            <person name="Diamond S."/>
            <person name="Andeer P.F."/>
            <person name="Li Z."/>
            <person name="Crits-Christoph A."/>
            <person name="Burstein D."/>
            <person name="Anantharaman K."/>
            <person name="Lane K.R."/>
            <person name="Thomas B.C."/>
            <person name="Pan C."/>
            <person name="Northen T.R."/>
            <person name="Banfield J.F."/>
        </authorList>
    </citation>
    <scope>NUCLEOTIDE SEQUENCE [LARGE SCALE GENOMIC DNA]</scope>
    <source>
        <strain evidence="13">NP_1</strain>
        <strain evidence="12">NP_2</strain>
    </source>
</reference>
<organism evidence="13 14">
    <name type="scientific">Candidatus Segetimicrobium genomatis</name>
    <dbReference type="NCBI Taxonomy" id="2569760"/>
    <lineage>
        <taxon>Bacteria</taxon>
        <taxon>Bacillati</taxon>
        <taxon>Candidatus Sysuimicrobiota</taxon>
        <taxon>Candidatus Sysuimicrobiia</taxon>
        <taxon>Candidatus Sysuimicrobiales</taxon>
        <taxon>Candidatus Segetimicrobiaceae</taxon>
        <taxon>Candidatus Segetimicrobium</taxon>
    </lineage>
</organism>
<dbReference type="PROSITE" id="PS00907">
    <property type="entry name" value="UROD_2"/>
    <property type="match status" value="1"/>
</dbReference>
<evidence type="ECO:0000256" key="1">
    <source>
        <dbReference type="ARBA" id="ARBA00004804"/>
    </source>
</evidence>
<evidence type="ECO:0000256" key="3">
    <source>
        <dbReference type="ARBA" id="ARBA00012288"/>
    </source>
</evidence>
<feature type="binding site" evidence="7">
    <location>
        <position position="157"/>
    </location>
    <ligand>
        <name>substrate</name>
    </ligand>
</feature>
<dbReference type="PANTHER" id="PTHR21091">
    <property type="entry name" value="METHYLTETRAHYDROFOLATE:HOMOCYSTEINE METHYLTRANSFERASE RELATED"/>
    <property type="match status" value="1"/>
</dbReference>
<feature type="domain" description="Uroporphyrinogen decarboxylase (URO-D)" evidence="10">
    <location>
        <begin position="29"/>
        <end position="38"/>
    </location>
</feature>
<feature type="site" description="Transition state stabilizer" evidence="7">
    <location>
        <position position="83"/>
    </location>
</feature>
<evidence type="ECO:0000256" key="6">
    <source>
        <dbReference type="ARBA" id="ARBA00023244"/>
    </source>
</evidence>
<accession>A0A537LYE9</accession>
<feature type="domain" description="Uroporphyrinogen decarboxylase (URO-D)" evidence="11">
    <location>
        <begin position="145"/>
        <end position="161"/>
    </location>
</feature>
<comment type="subunit">
    <text evidence="7">Homodimer.</text>
</comment>
<dbReference type="HAMAP" id="MF_00218">
    <property type="entry name" value="URO_D"/>
    <property type="match status" value="1"/>
</dbReference>
<dbReference type="Proteomes" id="UP000315217">
    <property type="component" value="Unassembled WGS sequence"/>
</dbReference>
<feature type="binding site" evidence="7">
    <location>
        <position position="212"/>
    </location>
    <ligand>
        <name>substrate</name>
    </ligand>
</feature>
<protein>
    <recommendedName>
        <fullName evidence="3 7">Uroporphyrinogen decarboxylase</fullName>
        <shortName evidence="7">UPD</shortName>
        <shortName evidence="7">URO-D</shortName>
        <ecNumber evidence="3 7">4.1.1.37</ecNumber>
    </recommendedName>
</protein>
<dbReference type="NCBIfam" id="TIGR01464">
    <property type="entry name" value="hemE"/>
    <property type="match status" value="1"/>
</dbReference>
<dbReference type="GO" id="GO:0005829">
    <property type="term" value="C:cytosol"/>
    <property type="evidence" value="ECO:0007669"/>
    <property type="project" value="TreeGrafter"/>
</dbReference>
<dbReference type="GO" id="GO:0006782">
    <property type="term" value="P:protoporphyrinogen IX biosynthetic process"/>
    <property type="evidence" value="ECO:0007669"/>
    <property type="project" value="UniProtKB-UniRule"/>
</dbReference>
<gene>
    <name evidence="7 13" type="primary">hemE</name>
    <name evidence="13" type="ORF">E6G98_01680</name>
    <name evidence="12" type="ORF">E6G99_13595</name>
</gene>
<name>A0A537LYE9_9BACT</name>
<comment type="similarity">
    <text evidence="2 7 9">Belongs to the uroporphyrinogen decarboxylase family.</text>
</comment>
<dbReference type="InterPro" id="IPR006361">
    <property type="entry name" value="Uroporphyrinogen_deCO2ase_HemE"/>
</dbReference>
<evidence type="ECO:0000313" key="13">
    <source>
        <dbReference type="EMBL" id="TMJ13012.1"/>
    </source>
</evidence>
<keyword evidence="4 7" id="KW-0210">Decarboxylase</keyword>
<dbReference type="GO" id="GO:0004853">
    <property type="term" value="F:uroporphyrinogen decarboxylase activity"/>
    <property type="evidence" value="ECO:0007669"/>
    <property type="project" value="UniProtKB-UniRule"/>
</dbReference>
<dbReference type="AlphaFoldDB" id="A0A537LYE9"/>
<proteinExistence type="inferred from homology"/>
<sequence>MPSIASVASVASNDRFLRACRRERADRTPVWFMRQAGRSQPEYRALRERYSLPEIVRNPDLGAEVALRPVAELGVDAAVLFADIMLPLRSMGVEFELRDGGPVIEQPIRSSADLDRLRPFEVDDTTAAVLQTIRLIRRASPVPLIGFSGAPFTLASYLIEGGPSRDYLVTKALMHHAPAVWAHLMELLTDMVIRYLRAQVASGVHAVQLFDSWVGCLGAADYTQYVAPSTRAIVEALRPAGAPIIHFGTGTAGLLPEMAAAGGEVIGVDWRVSLAQAWARIGHDRGIQGNLDPAVLLAPREVVRQRTLEILRDADGRPGHIFNLGHGVLPQTPRDQLRYVVDLVHEYTDRGAEASR</sequence>
<dbReference type="EMBL" id="VBAJ01000389">
    <property type="protein sequence ID" value="TMI98861.1"/>
    <property type="molecule type" value="Genomic_DNA"/>
</dbReference>
<evidence type="ECO:0000256" key="2">
    <source>
        <dbReference type="ARBA" id="ARBA00009935"/>
    </source>
</evidence>
<evidence type="ECO:0000256" key="5">
    <source>
        <dbReference type="ARBA" id="ARBA00023239"/>
    </source>
</evidence>
<dbReference type="InterPro" id="IPR000257">
    <property type="entry name" value="Uroporphyrinogen_deCOase"/>
</dbReference>
<comment type="caution">
    <text evidence="7">Lacks conserved residue(s) required for the propagation of feature annotation.</text>
</comment>
<evidence type="ECO:0000256" key="9">
    <source>
        <dbReference type="RuleBase" id="RU004169"/>
    </source>
</evidence>
<dbReference type="Gene3D" id="3.20.20.210">
    <property type="match status" value="1"/>
</dbReference>
<keyword evidence="7" id="KW-0963">Cytoplasm</keyword>
<comment type="function">
    <text evidence="7">Catalyzes the decarboxylation of four acetate groups of uroporphyrinogen-III to yield coproporphyrinogen-III.</text>
</comment>
<feature type="binding site" evidence="7">
    <location>
        <begin position="34"/>
        <end position="38"/>
    </location>
    <ligand>
        <name>substrate</name>
    </ligand>
</feature>
<dbReference type="PROSITE" id="PS00906">
    <property type="entry name" value="UROD_1"/>
    <property type="match status" value="1"/>
</dbReference>
<keyword evidence="6 7" id="KW-0627">Porphyrin biosynthesis</keyword>
<feature type="binding site" evidence="7">
    <location>
        <position position="83"/>
    </location>
    <ligand>
        <name>substrate</name>
    </ligand>
</feature>
<dbReference type="PANTHER" id="PTHR21091:SF169">
    <property type="entry name" value="UROPORPHYRINOGEN DECARBOXYLASE"/>
    <property type="match status" value="1"/>
</dbReference>
<dbReference type="CDD" id="cd00717">
    <property type="entry name" value="URO-D"/>
    <property type="match status" value="1"/>
</dbReference>
<comment type="pathway">
    <text evidence="1 7 8">Porphyrin-containing compound metabolism; protoporphyrin-IX biosynthesis; coproporphyrinogen-III from 5-aminolevulinate: step 4/4.</text>
</comment>
<dbReference type="InterPro" id="IPR038071">
    <property type="entry name" value="UROD/MetE-like_sf"/>
</dbReference>
<evidence type="ECO:0000313" key="14">
    <source>
        <dbReference type="Proteomes" id="UP000315217"/>
    </source>
</evidence>
<comment type="subcellular location">
    <subcellularLocation>
        <location evidence="7">Cytoplasm</location>
    </subcellularLocation>
</comment>
<comment type="catalytic activity">
    <reaction evidence="7 8">
        <text>uroporphyrinogen III + 4 H(+) = coproporphyrinogen III + 4 CO2</text>
        <dbReference type="Rhea" id="RHEA:19865"/>
        <dbReference type="ChEBI" id="CHEBI:15378"/>
        <dbReference type="ChEBI" id="CHEBI:16526"/>
        <dbReference type="ChEBI" id="CHEBI:57308"/>
        <dbReference type="ChEBI" id="CHEBI:57309"/>
        <dbReference type="EC" id="4.1.1.37"/>
    </reaction>
</comment>
<dbReference type="EMBL" id="VBAI01000012">
    <property type="protein sequence ID" value="TMJ13012.1"/>
    <property type="molecule type" value="Genomic_DNA"/>
</dbReference>
<evidence type="ECO:0000313" key="12">
    <source>
        <dbReference type="EMBL" id="TMI98861.1"/>
    </source>
</evidence>
<evidence type="ECO:0000313" key="15">
    <source>
        <dbReference type="Proteomes" id="UP000318661"/>
    </source>
</evidence>
<feature type="binding site" evidence="7">
    <location>
        <position position="326"/>
    </location>
    <ligand>
        <name>substrate</name>
    </ligand>
</feature>
<comment type="caution">
    <text evidence="13">The sequence shown here is derived from an EMBL/GenBank/DDBJ whole genome shotgun (WGS) entry which is preliminary data.</text>
</comment>
<evidence type="ECO:0000259" key="10">
    <source>
        <dbReference type="PROSITE" id="PS00906"/>
    </source>
</evidence>
<evidence type="ECO:0000256" key="8">
    <source>
        <dbReference type="RuleBase" id="RU000554"/>
    </source>
</evidence>
<keyword evidence="5 7" id="KW-0456">Lyase</keyword>
<evidence type="ECO:0000256" key="4">
    <source>
        <dbReference type="ARBA" id="ARBA00022793"/>
    </source>
</evidence>
<dbReference type="SUPFAM" id="SSF51726">
    <property type="entry name" value="UROD/MetE-like"/>
    <property type="match status" value="1"/>
</dbReference>